<dbReference type="InterPro" id="IPR003607">
    <property type="entry name" value="HD/PDEase_dom"/>
</dbReference>
<dbReference type="InterPro" id="IPR052194">
    <property type="entry name" value="MESH1"/>
</dbReference>
<dbReference type="EMBL" id="LT841305">
    <property type="protein sequence ID" value="SMH64594.1"/>
    <property type="molecule type" value="Genomic_DNA"/>
</dbReference>
<evidence type="ECO:0000313" key="3">
    <source>
        <dbReference type="EMBL" id="SMH64594.1"/>
    </source>
</evidence>
<reference evidence="2" key="1">
    <citation type="submission" date="2014-03" db="EMBL/GenBank/DDBJ databases">
        <authorList>
            <person name="Genoscope - CEA"/>
        </authorList>
    </citation>
    <scope>NUCLEOTIDE SEQUENCE [LARGE SCALE GENOMIC DNA]</scope>
    <source>
        <strain evidence="2">CF27</strain>
    </source>
</reference>
<evidence type="ECO:0000313" key="4">
    <source>
        <dbReference type="Proteomes" id="UP000193925"/>
    </source>
</evidence>
<organism evidence="2">
    <name type="scientific">Acidithiobacillus ferrivorans</name>
    <dbReference type="NCBI Taxonomy" id="160808"/>
    <lineage>
        <taxon>Bacteria</taxon>
        <taxon>Pseudomonadati</taxon>
        <taxon>Pseudomonadota</taxon>
        <taxon>Acidithiobacillia</taxon>
        <taxon>Acidithiobacillales</taxon>
        <taxon>Acidithiobacillaceae</taxon>
        <taxon>Acidithiobacillus</taxon>
    </lineage>
</organism>
<gene>
    <name evidence="3" type="ORF">AFERRI_10627</name>
    <name evidence="2" type="ORF">AFERRI_400344</name>
</gene>
<dbReference type="AlphaFoldDB" id="A0A060UUY4"/>
<protein>
    <submittedName>
        <fullName evidence="3">Guanosine-3' 5'-bis(Diphosphate) 3'-pyrophosphohydrolase</fullName>
    </submittedName>
</protein>
<dbReference type="SMART" id="SM00471">
    <property type="entry name" value="HDc"/>
    <property type="match status" value="1"/>
</dbReference>
<sequence length="182" mass="20001">MPTPNPADGMVLDALLFATEQHDGQVRRGTDLPYITHPIAVSYIVAQFKRSRHLPELVTAAILHDVLEDTETSFADLAARFTPLVASLVQELTSDAAEIARVGKLEYLKSKMTGMSSYGLVIKLADRLHNISDRPTRKMVADTLEIIAYIQKARRLTAAQQHLAERIIAACGNVEHLTATQG</sequence>
<dbReference type="Pfam" id="PF13328">
    <property type="entry name" value="HD_4"/>
    <property type="match status" value="1"/>
</dbReference>
<dbReference type="GO" id="GO:0008893">
    <property type="term" value="F:guanosine-3',5'-bis(diphosphate) 3'-diphosphatase activity"/>
    <property type="evidence" value="ECO:0007669"/>
    <property type="project" value="TreeGrafter"/>
</dbReference>
<proteinExistence type="predicted"/>
<keyword evidence="4" id="KW-1185">Reference proteome</keyword>
<feature type="domain" description="HD/PDEase" evidence="1">
    <location>
        <begin position="30"/>
        <end position="140"/>
    </location>
</feature>
<evidence type="ECO:0000313" key="2">
    <source>
        <dbReference type="EMBL" id="CDQ10563.1"/>
    </source>
</evidence>
<reference evidence="3 4" key="3">
    <citation type="submission" date="2017-03" db="EMBL/GenBank/DDBJ databases">
        <authorList>
            <person name="Regsiter A."/>
            <person name="William W."/>
        </authorList>
    </citation>
    <scope>NUCLEOTIDE SEQUENCE [LARGE SCALE GENOMIC DNA]</scope>
    <source>
        <strain evidence="3">PRJEB5721</strain>
    </source>
</reference>
<dbReference type="EMBL" id="CCCS020000035">
    <property type="protein sequence ID" value="CDQ10563.1"/>
    <property type="molecule type" value="Genomic_DNA"/>
</dbReference>
<dbReference type="Proteomes" id="UP000193925">
    <property type="component" value="Chromosome AFERRI"/>
</dbReference>
<reference evidence="2" key="2">
    <citation type="submission" date="2014-07" db="EMBL/GenBank/DDBJ databases">
        <title>Initial genome analysis of the psychrotolerant acidophile Acidithiobacillus ferrivorans CF27: insights into iron and sulfur oxidation pathways and into biofilm formation.</title>
        <authorList>
            <person name="Talla E."/>
            <person name="Hedrich S."/>
            <person name="Mangenot S."/>
            <person name="Ji B."/>
            <person name="Johnson D.B."/>
            <person name="Barbe V."/>
            <person name="Bonnefoy V."/>
        </authorList>
    </citation>
    <scope>NUCLEOTIDE SEQUENCE [LARGE SCALE GENOMIC DNA]</scope>
    <source>
        <strain evidence="2">CF27</strain>
    </source>
</reference>
<evidence type="ECO:0000259" key="1">
    <source>
        <dbReference type="SMART" id="SM00471"/>
    </source>
</evidence>
<accession>A0A060UUY4</accession>
<dbReference type="PANTHER" id="PTHR46246:SF1">
    <property type="entry name" value="GUANOSINE-3',5'-BIS(DIPHOSPHATE) 3'-PYROPHOSPHOHYDROLASE MESH1"/>
    <property type="match status" value="1"/>
</dbReference>
<dbReference type="PANTHER" id="PTHR46246">
    <property type="entry name" value="GUANOSINE-3',5'-BIS(DIPHOSPHATE) 3'-PYROPHOSPHOHYDROLASE MESH1"/>
    <property type="match status" value="1"/>
</dbReference>
<dbReference type="Gene3D" id="1.10.3210.10">
    <property type="entry name" value="Hypothetical protein af1432"/>
    <property type="match status" value="1"/>
</dbReference>
<name>A0A060UUY4_9PROT</name>
<dbReference type="RefSeq" id="WP_051984815.1">
    <property type="nucleotide sequence ID" value="NZ_CCCS020000035.1"/>
</dbReference>
<dbReference type="SUPFAM" id="SSF109604">
    <property type="entry name" value="HD-domain/PDEase-like"/>
    <property type="match status" value="1"/>
</dbReference>